<gene>
    <name evidence="1" type="ORF">MRATA1EN3_LOCUS18885</name>
</gene>
<protein>
    <submittedName>
        <fullName evidence="1">Uncharacterized protein</fullName>
    </submittedName>
</protein>
<reference evidence="1" key="1">
    <citation type="submission" date="2023-05" db="EMBL/GenBank/DDBJ databases">
        <authorList>
            <consortium name="ELIXIR-Norway"/>
        </authorList>
    </citation>
    <scope>NUCLEOTIDE SEQUENCE</scope>
</reference>
<proteinExistence type="predicted"/>
<dbReference type="Proteomes" id="UP001162501">
    <property type="component" value="Chromosome 31"/>
</dbReference>
<name>A0ACB0F3K9_RANTA</name>
<organism evidence="1 2">
    <name type="scientific">Rangifer tarandus platyrhynchus</name>
    <name type="common">Svalbard reindeer</name>
    <dbReference type="NCBI Taxonomy" id="3082113"/>
    <lineage>
        <taxon>Eukaryota</taxon>
        <taxon>Metazoa</taxon>
        <taxon>Chordata</taxon>
        <taxon>Craniata</taxon>
        <taxon>Vertebrata</taxon>
        <taxon>Euteleostomi</taxon>
        <taxon>Mammalia</taxon>
        <taxon>Eutheria</taxon>
        <taxon>Laurasiatheria</taxon>
        <taxon>Artiodactyla</taxon>
        <taxon>Ruminantia</taxon>
        <taxon>Pecora</taxon>
        <taxon>Cervidae</taxon>
        <taxon>Odocoileinae</taxon>
        <taxon>Rangifer</taxon>
    </lineage>
</organism>
<dbReference type="EMBL" id="OX596115">
    <property type="protein sequence ID" value="CAI9707672.1"/>
    <property type="molecule type" value="Genomic_DNA"/>
</dbReference>
<accession>A0ACB0F3K9</accession>
<evidence type="ECO:0000313" key="2">
    <source>
        <dbReference type="Proteomes" id="UP001162501"/>
    </source>
</evidence>
<evidence type="ECO:0000313" key="1">
    <source>
        <dbReference type="EMBL" id="CAI9707672.1"/>
    </source>
</evidence>
<sequence length="110" mass="11446">MLGLRSRPQTVANRSAFGELSCAAASGSQHCSPEGSLLPVRVLLVSSEMPALRTPGSPLSTQEGLVQARTPGAALARELWAACRDRTWARGACKCGGAVSSGRLLTSRQP</sequence>